<dbReference type="Gene3D" id="3.30.160.70">
    <property type="entry name" value="Methylated DNA-protein cysteine methyltransferase domain"/>
    <property type="match status" value="1"/>
</dbReference>
<dbReference type="PANTHER" id="PTHR10815">
    <property type="entry name" value="METHYLATED-DNA--PROTEIN-CYSTEINE METHYLTRANSFERASE"/>
    <property type="match status" value="1"/>
</dbReference>
<dbReference type="HOGENOM" id="CLU_000445_52_2_11"/>
<dbReference type="GO" id="GO:0006307">
    <property type="term" value="P:DNA alkylation repair"/>
    <property type="evidence" value="ECO:0007669"/>
    <property type="project" value="UniProtKB-UniRule"/>
</dbReference>
<dbReference type="InterPro" id="IPR036631">
    <property type="entry name" value="MGMT_N_sf"/>
</dbReference>
<dbReference type="InterPro" id="IPR023546">
    <property type="entry name" value="MGMT"/>
</dbReference>
<keyword evidence="5 9" id="KW-0808">Transferase</keyword>
<dbReference type="CDD" id="cd06445">
    <property type="entry name" value="ATase"/>
    <property type="match status" value="1"/>
</dbReference>
<proteinExistence type="inferred from homology"/>
<feature type="domain" description="Methylated-DNA-[protein]-cysteine S-methyltransferase DNA binding" evidence="10">
    <location>
        <begin position="93"/>
        <end position="171"/>
    </location>
</feature>
<dbReference type="GO" id="GO:0032259">
    <property type="term" value="P:methylation"/>
    <property type="evidence" value="ECO:0007669"/>
    <property type="project" value="UniProtKB-KW"/>
</dbReference>
<dbReference type="SUPFAM" id="SSF53155">
    <property type="entry name" value="Methylated DNA-protein cysteine methyltransferase domain"/>
    <property type="match status" value="1"/>
</dbReference>
<evidence type="ECO:0000313" key="12">
    <source>
        <dbReference type="EMBL" id="ADG98118.1"/>
    </source>
</evidence>
<dbReference type="InterPro" id="IPR001497">
    <property type="entry name" value="MethylDNA_cys_MeTrfase_AS"/>
</dbReference>
<comment type="subcellular location">
    <subcellularLocation>
        <location evidence="9">Cytoplasm</location>
    </subcellularLocation>
</comment>
<comment type="similarity">
    <text evidence="2 9">Belongs to the MGMT family.</text>
</comment>
<comment type="catalytic activity">
    <reaction evidence="8 9">
        <text>a 6-O-methyl-2'-deoxyguanosine in DNA + L-cysteinyl-[protein] = S-methyl-L-cysteinyl-[protein] + a 2'-deoxyguanosine in DNA</text>
        <dbReference type="Rhea" id="RHEA:24000"/>
        <dbReference type="Rhea" id="RHEA-COMP:10131"/>
        <dbReference type="Rhea" id="RHEA-COMP:10132"/>
        <dbReference type="Rhea" id="RHEA-COMP:11367"/>
        <dbReference type="Rhea" id="RHEA-COMP:11368"/>
        <dbReference type="ChEBI" id="CHEBI:29950"/>
        <dbReference type="ChEBI" id="CHEBI:82612"/>
        <dbReference type="ChEBI" id="CHEBI:85445"/>
        <dbReference type="ChEBI" id="CHEBI:85448"/>
        <dbReference type="EC" id="2.1.1.63"/>
    </reaction>
</comment>
<dbReference type="InterPro" id="IPR036388">
    <property type="entry name" value="WH-like_DNA-bd_sf"/>
</dbReference>
<evidence type="ECO:0000256" key="2">
    <source>
        <dbReference type="ARBA" id="ARBA00008711"/>
    </source>
</evidence>
<dbReference type="Pfam" id="PF01035">
    <property type="entry name" value="DNA_binding_1"/>
    <property type="match status" value="1"/>
</dbReference>
<feature type="domain" description="Methylguanine DNA methyltransferase ribonuclease-like" evidence="11">
    <location>
        <begin position="22"/>
        <end position="86"/>
    </location>
</feature>
<dbReference type="STRING" id="640132.Srot_1657"/>
<evidence type="ECO:0000256" key="7">
    <source>
        <dbReference type="ARBA" id="ARBA00023204"/>
    </source>
</evidence>
<evidence type="ECO:0000256" key="3">
    <source>
        <dbReference type="ARBA" id="ARBA00022490"/>
    </source>
</evidence>
<name>D6Z838_SEGRD</name>
<dbReference type="KEGG" id="srt:Srot_1657"/>
<dbReference type="InterPro" id="IPR008332">
    <property type="entry name" value="MethylG_MeTrfase_N"/>
</dbReference>
<dbReference type="PANTHER" id="PTHR10815:SF5">
    <property type="entry name" value="METHYLATED-DNA--PROTEIN-CYSTEINE METHYLTRANSFERASE"/>
    <property type="match status" value="1"/>
</dbReference>
<comment type="catalytic activity">
    <reaction evidence="1 9">
        <text>a 4-O-methyl-thymidine in DNA + L-cysteinyl-[protein] = a thymidine in DNA + S-methyl-L-cysteinyl-[protein]</text>
        <dbReference type="Rhea" id="RHEA:53428"/>
        <dbReference type="Rhea" id="RHEA-COMP:10131"/>
        <dbReference type="Rhea" id="RHEA-COMP:10132"/>
        <dbReference type="Rhea" id="RHEA-COMP:13555"/>
        <dbReference type="Rhea" id="RHEA-COMP:13556"/>
        <dbReference type="ChEBI" id="CHEBI:29950"/>
        <dbReference type="ChEBI" id="CHEBI:82612"/>
        <dbReference type="ChEBI" id="CHEBI:137386"/>
        <dbReference type="ChEBI" id="CHEBI:137387"/>
        <dbReference type="EC" id="2.1.1.63"/>
    </reaction>
</comment>
<organism evidence="12 13">
    <name type="scientific">Segniliparus rotundus (strain ATCC BAA-972 / CDC 1076 / CIP 108378 / DSM 44985 / JCM 13578)</name>
    <dbReference type="NCBI Taxonomy" id="640132"/>
    <lineage>
        <taxon>Bacteria</taxon>
        <taxon>Bacillati</taxon>
        <taxon>Actinomycetota</taxon>
        <taxon>Actinomycetes</taxon>
        <taxon>Mycobacteriales</taxon>
        <taxon>Segniliparaceae</taxon>
        <taxon>Segniliparus</taxon>
    </lineage>
</organism>
<dbReference type="Proteomes" id="UP000002247">
    <property type="component" value="Chromosome"/>
</dbReference>
<dbReference type="InterPro" id="IPR036217">
    <property type="entry name" value="MethylDNA_cys_MeTrfase_DNAb"/>
</dbReference>
<keyword evidence="3 9" id="KW-0963">Cytoplasm</keyword>
<keyword evidence="4 9" id="KW-0489">Methyltransferase</keyword>
<sequence>MSTTTSAARHVVVEFFLGTLAIGPLTLVRDEEGLTGIFFPGHWTRPDESSFGARTDPARDDSFNEAIAQLREYFAGSRREFDLELRPRGSQLAQRVWRRLAQVPFGQTTTYGALAKEIGGGISPRAIGGFVGHNPVSIIIPCHRVLGSTGGLTGYAGGLDRKRALLEHEGALLPAEAMLW</sequence>
<dbReference type="EC" id="2.1.1.63" evidence="9"/>
<keyword evidence="7 9" id="KW-0234">DNA repair</keyword>
<evidence type="ECO:0000256" key="4">
    <source>
        <dbReference type="ARBA" id="ARBA00022603"/>
    </source>
</evidence>
<evidence type="ECO:0000256" key="6">
    <source>
        <dbReference type="ARBA" id="ARBA00022763"/>
    </source>
</evidence>
<dbReference type="PROSITE" id="PS00374">
    <property type="entry name" value="MGMT"/>
    <property type="match status" value="1"/>
</dbReference>
<dbReference type="FunFam" id="1.10.10.10:FF:000214">
    <property type="entry name" value="Methylated-DNA--protein-cysteine methyltransferase"/>
    <property type="match status" value="1"/>
</dbReference>
<keyword evidence="6 9" id="KW-0227">DNA damage</keyword>
<evidence type="ECO:0000256" key="9">
    <source>
        <dbReference type="HAMAP-Rule" id="MF_00772"/>
    </source>
</evidence>
<feature type="active site" description="Nucleophile; methyl group acceptor" evidence="9">
    <location>
        <position position="142"/>
    </location>
</feature>
<evidence type="ECO:0000256" key="1">
    <source>
        <dbReference type="ARBA" id="ARBA00001286"/>
    </source>
</evidence>
<gene>
    <name evidence="12" type="ordered locus">Srot_1657</name>
</gene>
<evidence type="ECO:0000259" key="11">
    <source>
        <dbReference type="Pfam" id="PF02870"/>
    </source>
</evidence>
<dbReference type="GO" id="GO:0005737">
    <property type="term" value="C:cytoplasm"/>
    <property type="evidence" value="ECO:0007669"/>
    <property type="project" value="UniProtKB-SubCell"/>
</dbReference>
<dbReference type="GO" id="GO:0003908">
    <property type="term" value="F:methylated-DNA-[protein]-cysteine S-methyltransferase activity"/>
    <property type="evidence" value="ECO:0007669"/>
    <property type="project" value="UniProtKB-UniRule"/>
</dbReference>
<comment type="function">
    <text evidence="9">Involved in the cellular defense against the biological effects of O6-methylguanine (O6-MeG) and O4-methylthymine (O4-MeT) in DNA. Repairs the methylated nucleobase in DNA by stoichiometrically transferring the methyl group to a cysteine residue in the enzyme. This is a suicide reaction: the enzyme is irreversibly inactivated.</text>
</comment>
<dbReference type="eggNOG" id="COG0350">
    <property type="taxonomic scope" value="Bacteria"/>
</dbReference>
<keyword evidence="13" id="KW-1185">Reference proteome</keyword>
<accession>D6Z838</accession>
<dbReference type="InterPro" id="IPR014048">
    <property type="entry name" value="MethylDNA_cys_MeTrfase_DNA-bd"/>
</dbReference>
<comment type="miscellaneous">
    <text evidence="9">This enzyme catalyzes only one turnover and therefore is not strictly catalytic. According to one definition, an enzyme is a biocatalyst that acts repeatedly and over many reaction cycles.</text>
</comment>
<evidence type="ECO:0000259" key="10">
    <source>
        <dbReference type="Pfam" id="PF01035"/>
    </source>
</evidence>
<evidence type="ECO:0000256" key="5">
    <source>
        <dbReference type="ARBA" id="ARBA00022679"/>
    </source>
</evidence>
<evidence type="ECO:0000256" key="8">
    <source>
        <dbReference type="ARBA" id="ARBA00049348"/>
    </source>
</evidence>
<evidence type="ECO:0000313" key="13">
    <source>
        <dbReference type="Proteomes" id="UP000002247"/>
    </source>
</evidence>
<reference evidence="12 13" key="1">
    <citation type="journal article" date="2010" name="Stand. Genomic Sci.">
        <title>Complete genome sequence of Segniliparus rotundus type strain (CDC 1076).</title>
        <authorList>
            <person name="Sikorski J."/>
            <person name="Lapidus A."/>
            <person name="Copeland A."/>
            <person name="Misra M."/>
            <person name="Glavina Del Rio T."/>
            <person name="Nolan M."/>
            <person name="Lucas S."/>
            <person name="Chen F."/>
            <person name="Tice H."/>
            <person name="Cheng J.F."/>
            <person name="Jando M."/>
            <person name="Schneider S."/>
            <person name="Bruce D."/>
            <person name="Goodwin L."/>
            <person name="Pitluck S."/>
            <person name="Liolios K."/>
            <person name="Mikhailova N."/>
            <person name="Pati A."/>
            <person name="Ivanova N."/>
            <person name="Mavromatis K."/>
            <person name="Chen A."/>
            <person name="Palaniappan K."/>
            <person name="Chertkov O."/>
            <person name="Land M."/>
            <person name="Hauser L."/>
            <person name="Chang Y.J."/>
            <person name="Jeffries C.D."/>
            <person name="Brettin T."/>
            <person name="Detter J.C."/>
            <person name="Han C."/>
            <person name="Rohde M."/>
            <person name="Goker M."/>
            <person name="Bristow J."/>
            <person name="Eisen J.A."/>
            <person name="Markowitz V."/>
            <person name="Hugenholtz P."/>
            <person name="Kyrpides N.C."/>
            <person name="Klenk H.P."/>
        </authorList>
    </citation>
    <scope>NUCLEOTIDE SEQUENCE [LARGE SCALE GENOMIC DNA]</scope>
    <source>
        <strain evidence="13">ATCC BAA-972 / CDC 1076 / CIP 108378 / DSM 44985 / JCM 13578</strain>
    </source>
</reference>
<dbReference type="Gene3D" id="1.10.10.10">
    <property type="entry name" value="Winged helix-like DNA-binding domain superfamily/Winged helix DNA-binding domain"/>
    <property type="match status" value="1"/>
</dbReference>
<dbReference type="SUPFAM" id="SSF46767">
    <property type="entry name" value="Methylated DNA-protein cysteine methyltransferase, C-terminal domain"/>
    <property type="match status" value="1"/>
</dbReference>
<protein>
    <recommendedName>
        <fullName evidence="9">Methylated-DNA--protein-cysteine methyltransferase</fullName>
        <ecNumber evidence="9">2.1.1.63</ecNumber>
    </recommendedName>
    <alternativeName>
        <fullName evidence="9">6-O-methylguanine-DNA methyltransferase</fullName>
        <shortName evidence="9">MGMT</shortName>
    </alternativeName>
    <alternativeName>
        <fullName evidence="9">O-6-methylguanine-DNA-alkyltransferase</fullName>
    </alternativeName>
</protein>
<dbReference type="EMBL" id="CP001958">
    <property type="protein sequence ID" value="ADG98118.1"/>
    <property type="molecule type" value="Genomic_DNA"/>
</dbReference>
<dbReference type="HAMAP" id="MF_00772">
    <property type="entry name" value="OGT"/>
    <property type="match status" value="1"/>
</dbReference>
<dbReference type="Pfam" id="PF02870">
    <property type="entry name" value="Methyltransf_1N"/>
    <property type="match status" value="1"/>
</dbReference>
<dbReference type="NCBIfam" id="TIGR00589">
    <property type="entry name" value="ogt"/>
    <property type="match status" value="1"/>
</dbReference>
<dbReference type="AlphaFoldDB" id="D6Z838"/>